<proteinExistence type="predicted"/>
<evidence type="ECO:0000313" key="3">
    <source>
        <dbReference type="Proteomes" id="UP000431401"/>
    </source>
</evidence>
<dbReference type="GO" id="GO:0016987">
    <property type="term" value="F:sigma factor activity"/>
    <property type="evidence" value="ECO:0007669"/>
    <property type="project" value="TreeGrafter"/>
</dbReference>
<dbReference type="InterPro" id="IPR013325">
    <property type="entry name" value="RNA_pol_sigma_r2"/>
</dbReference>
<dbReference type="OrthoDB" id="3211555at2"/>
<reference evidence="2 3" key="1">
    <citation type="submission" date="2019-10" db="EMBL/GenBank/DDBJ databases">
        <title>Nocardia macrotermitis sp. nov. and Nocardia aurantia sp. nov., isolated from the gut of fungus growing-termite Macrotermes natalensis.</title>
        <authorList>
            <person name="Benndorf R."/>
            <person name="Schwitalla J."/>
            <person name="Martin K."/>
            <person name="De Beer W."/>
            <person name="Kaster A.-K."/>
            <person name="Vollmers J."/>
            <person name="Poulsen M."/>
            <person name="Beemelmanns C."/>
        </authorList>
    </citation>
    <scope>NUCLEOTIDE SEQUENCE [LARGE SCALE GENOMIC DNA]</scope>
    <source>
        <strain evidence="2 3">RB56</strain>
    </source>
</reference>
<comment type="caution">
    <text evidence="2">The sequence shown here is derived from an EMBL/GenBank/DDBJ whole genome shotgun (WGS) entry which is preliminary data.</text>
</comment>
<dbReference type="GO" id="GO:0006352">
    <property type="term" value="P:DNA-templated transcription initiation"/>
    <property type="evidence" value="ECO:0007669"/>
    <property type="project" value="InterPro"/>
</dbReference>
<dbReference type="Proteomes" id="UP000431401">
    <property type="component" value="Unassembled WGS sequence"/>
</dbReference>
<dbReference type="InterPro" id="IPR052704">
    <property type="entry name" value="ECF_Sigma-70_Domain"/>
</dbReference>
<dbReference type="SUPFAM" id="SSF54427">
    <property type="entry name" value="NTF2-like"/>
    <property type="match status" value="1"/>
</dbReference>
<accession>A0A7K0DGE1</accession>
<gene>
    <name evidence="2" type="primary">sigJ_1</name>
    <name evidence="2" type="ORF">NRB56_02700</name>
</gene>
<dbReference type="InterPro" id="IPR007627">
    <property type="entry name" value="RNA_pol_sigma70_r2"/>
</dbReference>
<dbReference type="EMBL" id="WEGI01000001">
    <property type="protein sequence ID" value="MQY24717.1"/>
    <property type="molecule type" value="Genomic_DNA"/>
</dbReference>
<dbReference type="AlphaFoldDB" id="A0A7K0DGE1"/>
<name>A0A7K0DGE1_9NOCA</name>
<keyword evidence="3" id="KW-1185">Reference proteome</keyword>
<dbReference type="PANTHER" id="PTHR30173">
    <property type="entry name" value="SIGMA 19 FACTOR"/>
    <property type="match status" value="1"/>
</dbReference>
<evidence type="ECO:0000313" key="2">
    <source>
        <dbReference type="EMBL" id="MQY24717.1"/>
    </source>
</evidence>
<dbReference type="PANTHER" id="PTHR30173:SF36">
    <property type="entry name" value="ECF RNA POLYMERASE SIGMA FACTOR SIGJ"/>
    <property type="match status" value="1"/>
</dbReference>
<feature type="domain" description="RNA polymerase sigma-70 region 2" evidence="1">
    <location>
        <begin position="9"/>
        <end position="72"/>
    </location>
</feature>
<dbReference type="Gene3D" id="1.10.1740.10">
    <property type="match status" value="1"/>
</dbReference>
<sequence length="306" mass="31844">MVSALVADLFESHRTHLFSVAYRSTGSVVGAESAVEEAWLRLATTPQYEIEDLREWLTATIGRICLEQSRSAAVRRKNYVGQWLPEPIVTGPAPSGRPELLEVVARHRDCRFESMIALDALEPVSRLALVLRDGGGLPAAAVATVLERPEAAVAAAADAARAVLAGLPVPVTDAGHAAAVGRLLAALESADRAAVCAALHPEARYMADGGGATRAALRVVVGAPGFADLALGLLGRYGISLAPGAPDCDVVRVNGELGLLIHERASHDGRPGTPARVIAFTVAGETVCGAYDLANPAKLSGVRVPH</sequence>
<protein>
    <submittedName>
        <fullName evidence="2">ECF RNA polymerase sigma factor SigJ</fullName>
    </submittedName>
</protein>
<dbReference type="Pfam" id="PF04542">
    <property type="entry name" value="Sigma70_r2"/>
    <property type="match status" value="1"/>
</dbReference>
<dbReference type="SUPFAM" id="SSF88946">
    <property type="entry name" value="Sigma2 domain of RNA polymerase sigma factors"/>
    <property type="match status" value="1"/>
</dbReference>
<evidence type="ECO:0000259" key="1">
    <source>
        <dbReference type="Pfam" id="PF04542"/>
    </source>
</evidence>
<dbReference type="RefSeq" id="WP_153338636.1">
    <property type="nucleotide sequence ID" value="NZ_WEGI01000001.1"/>
</dbReference>
<dbReference type="InterPro" id="IPR032710">
    <property type="entry name" value="NTF2-like_dom_sf"/>
</dbReference>
<organism evidence="2 3">
    <name type="scientific">Nocardia aurantia</name>
    <dbReference type="NCBI Taxonomy" id="2585199"/>
    <lineage>
        <taxon>Bacteria</taxon>
        <taxon>Bacillati</taxon>
        <taxon>Actinomycetota</taxon>
        <taxon>Actinomycetes</taxon>
        <taxon>Mycobacteriales</taxon>
        <taxon>Nocardiaceae</taxon>
        <taxon>Nocardia</taxon>
    </lineage>
</organism>